<reference evidence="1" key="1">
    <citation type="submission" date="2020-10" db="EMBL/GenBank/DDBJ databases">
        <title>Paenihalocynthiibacter styelae gen. nov., sp. nov., isolated from stalked sea squirt Styela clava.</title>
        <authorList>
            <person name="Kim Y.-O."/>
            <person name="Yoon J.-H."/>
        </authorList>
    </citation>
    <scope>NUCLEOTIDE SEQUENCE</scope>
    <source>
        <strain evidence="1">MYP1-1</strain>
    </source>
</reference>
<dbReference type="EMBL" id="JADCKQ010000003">
    <property type="protein sequence ID" value="MBI1492938.1"/>
    <property type="molecule type" value="Genomic_DNA"/>
</dbReference>
<dbReference type="AlphaFoldDB" id="A0A8J7II92"/>
<proteinExistence type="predicted"/>
<protein>
    <submittedName>
        <fullName evidence="1">Uncharacterized protein</fullName>
    </submittedName>
</protein>
<dbReference type="RefSeq" id="WP_228847831.1">
    <property type="nucleotide sequence ID" value="NZ_JADCKQ010000003.1"/>
</dbReference>
<evidence type="ECO:0000313" key="1">
    <source>
        <dbReference type="EMBL" id="MBI1492938.1"/>
    </source>
</evidence>
<accession>A0A8J7II92</accession>
<sequence length="67" mass="7616">MQATETIVNMDSYISTRPAKEERMQTAAQILEDLAYDLAGNMRPDQTGQLITFARELMVLSREVQSH</sequence>
<name>A0A8J7II92_9RHOB</name>
<comment type="caution">
    <text evidence="1">The sequence shown here is derived from an EMBL/GenBank/DDBJ whole genome shotgun (WGS) entry which is preliminary data.</text>
</comment>
<dbReference type="Proteomes" id="UP000640583">
    <property type="component" value="Unassembled WGS sequence"/>
</dbReference>
<evidence type="ECO:0000313" key="2">
    <source>
        <dbReference type="Proteomes" id="UP000640583"/>
    </source>
</evidence>
<organism evidence="1 2">
    <name type="scientific">Halocynthiibacter styelae</name>
    <dbReference type="NCBI Taxonomy" id="2761955"/>
    <lineage>
        <taxon>Bacteria</taxon>
        <taxon>Pseudomonadati</taxon>
        <taxon>Pseudomonadota</taxon>
        <taxon>Alphaproteobacteria</taxon>
        <taxon>Rhodobacterales</taxon>
        <taxon>Paracoccaceae</taxon>
        <taxon>Halocynthiibacter</taxon>
    </lineage>
</organism>
<keyword evidence="2" id="KW-1185">Reference proteome</keyword>
<gene>
    <name evidence="1" type="ORF">H1D41_04745</name>
</gene>